<feature type="compositionally biased region" description="Low complexity" evidence="1">
    <location>
        <begin position="151"/>
        <end position="163"/>
    </location>
</feature>
<keyword evidence="3" id="KW-1185">Reference proteome</keyword>
<sequence>MLEEARKVDTLEGRDAIQRDQDRLERWACANCVKFNQAKCRVLHLGRGNPRHKCRLGGGWLESSPEEKDLGVLVDEKLIVSRQCVLAAQKANCILGCIKRSVASRAREVILPLCSALKCGQQVEGGHPPPLRCPGEATSGALGPVLGSPVQEGQGTAGEGTAEGYKDDEGPGASL</sequence>
<dbReference type="PANTHER" id="PTHR33332">
    <property type="entry name" value="REVERSE TRANSCRIPTASE DOMAIN-CONTAINING PROTEIN"/>
    <property type="match status" value="1"/>
</dbReference>
<name>A0A2I0TDI5_LIMLA</name>
<proteinExistence type="predicted"/>
<reference evidence="3" key="1">
    <citation type="submission" date="2017-11" db="EMBL/GenBank/DDBJ databases">
        <authorList>
            <person name="Lima N.C."/>
            <person name="Parody-Merino A.M."/>
            <person name="Battley P.F."/>
            <person name="Fidler A.E."/>
            <person name="Prosdocimi F."/>
        </authorList>
    </citation>
    <scope>NUCLEOTIDE SEQUENCE [LARGE SCALE GENOMIC DNA]</scope>
</reference>
<dbReference type="GO" id="GO:0003964">
    <property type="term" value="F:RNA-directed DNA polymerase activity"/>
    <property type="evidence" value="ECO:0007669"/>
    <property type="project" value="UniProtKB-KW"/>
</dbReference>
<keyword evidence="2" id="KW-0548">Nucleotidyltransferase</keyword>
<feature type="region of interest" description="Disordered" evidence="1">
    <location>
        <begin position="130"/>
        <end position="175"/>
    </location>
</feature>
<keyword evidence="2" id="KW-0808">Transferase</keyword>
<evidence type="ECO:0000313" key="3">
    <source>
        <dbReference type="Proteomes" id="UP000233556"/>
    </source>
</evidence>
<evidence type="ECO:0000313" key="2">
    <source>
        <dbReference type="EMBL" id="PKU31867.1"/>
    </source>
</evidence>
<organism evidence="2 3">
    <name type="scientific">Limosa lapponica baueri</name>
    <dbReference type="NCBI Taxonomy" id="1758121"/>
    <lineage>
        <taxon>Eukaryota</taxon>
        <taxon>Metazoa</taxon>
        <taxon>Chordata</taxon>
        <taxon>Craniata</taxon>
        <taxon>Vertebrata</taxon>
        <taxon>Euteleostomi</taxon>
        <taxon>Archelosauria</taxon>
        <taxon>Archosauria</taxon>
        <taxon>Dinosauria</taxon>
        <taxon>Saurischia</taxon>
        <taxon>Theropoda</taxon>
        <taxon>Coelurosauria</taxon>
        <taxon>Aves</taxon>
        <taxon>Neognathae</taxon>
        <taxon>Neoaves</taxon>
        <taxon>Charadriiformes</taxon>
        <taxon>Scolopacidae</taxon>
        <taxon>Limosa</taxon>
    </lineage>
</organism>
<dbReference type="AlphaFoldDB" id="A0A2I0TDI5"/>
<evidence type="ECO:0000256" key="1">
    <source>
        <dbReference type="SAM" id="MobiDB-lite"/>
    </source>
</evidence>
<reference evidence="3" key="2">
    <citation type="submission" date="2017-12" db="EMBL/GenBank/DDBJ databases">
        <title>Genome sequence of the Bar-tailed Godwit (Limosa lapponica baueri).</title>
        <authorList>
            <person name="Lima N.C.B."/>
            <person name="Parody-Merino A.M."/>
            <person name="Battley P.F."/>
            <person name="Fidler A.E."/>
            <person name="Prosdocimi F."/>
        </authorList>
    </citation>
    <scope>NUCLEOTIDE SEQUENCE [LARGE SCALE GENOMIC DNA]</scope>
</reference>
<dbReference type="Proteomes" id="UP000233556">
    <property type="component" value="Unassembled WGS sequence"/>
</dbReference>
<protein>
    <submittedName>
        <fullName evidence="2">Rna-directed dna polymerase from mobile element jockey-like</fullName>
    </submittedName>
</protein>
<keyword evidence="2" id="KW-0695">RNA-directed DNA polymerase</keyword>
<accession>A0A2I0TDI5</accession>
<dbReference type="EMBL" id="KZ512161">
    <property type="protein sequence ID" value="PKU31867.1"/>
    <property type="molecule type" value="Genomic_DNA"/>
</dbReference>
<gene>
    <name evidence="2" type="ORF">llap_17829</name>
</gene>
<dbReference type="OrthoDB" id="9036313at2759"/>